<sequence length="174" mass="20558">MLLIHQQVGGQVMNKEEQVIMGFWNLFNKKIWLDEFKMKDSLKGFNPSELHCIEYIERNVDSNVTKLAESFYMTRSAISKITKKLIEKGLIESYQKPDNNKEIYFRLTEKGKAINKVHEELHKEFQERDKVVFEQVTEEQFDSMLSFVEKYNRHLEAEIKKLGVDIKSGCCDKL</sequence>
<dbReference type="InterPro" id="IPR052067">
    <property type="entry name" value="Metal_resp_HTH_trans_reg"/>
</dbReference>
<evidence type="ECO:0000313" key="5">
    <source>
        <dbReference type="EMBL" id="BAH07193.1"/>
    </source>
</evidence>
<dbReference type="AlphaFoldDB" id="B9E3W8"/>
<keyword evidence="1" id="KW-0805">Transcription regulation</keyword>
<dbReference type="PANTHER" id="PTHR35790:SF4">
    <property type="entry name" value="HTH-TYPE TRANSCRIPTIONAL REGULATOR PCHR"/>
    <property type="match status" value="1"/>
</dbReference>
<accession>B9E3W8</accession>
<feature type="domain" description="HTH marR-type" evidence="4">
    <location>
        <begin position="1"/>
        <end position="153"/>
    </location>
</feature>
<evidence type="ECO:0000256" key="1">
    <source>
        <dbReference type="ARBA" id="ARBA00023015"/>
    </source>
</evidence>
<dbReference type="CDD" id="cd00090">
    <property type="entry name" value="HTH_ARSR"/>
    <property type="match status" value="1"/>
</dbReference>
<dbReference type="EMBL" id="AP009049">
    <property type="protein sequence ID" value="BAH07193.1"/>
    <property type="molecule type" value="Genomic_DNA"/>
</dbReference>
<dbReference type="Gene3D" id="1.10.10.10">
    <property type="entry name" value="Winged helix-like DNA-binding domain superfamily/Winged helix DNA-binding domain"/>
    <property type="match status" value="1"/>
</dbReference>
<dbReference type="KEGG" id="ckr:CKR_2142"/>
<dbReference type="HOGENOM" id="CLU_083287_11_2_9"/>
<dbReference type="Proteomes" id="UP000007969">
    <property type="component" value="Chromosome"/>
</dbReference>
<dbReference type="GO" id="GO:0003677">
    <property type="term" value="F:DNA binding"/>
    <property type="evidence" value="ECO:0007669"/>
    <property type="project" value="UniProtKB-KW"/>
</dbReference>
<organism evidence="5 6">
    <name type="scientific">Clostridium kluyveri (strain NBRC 12016)</name>
    <dbReference type="NCBI Taxonomy" id="583346"/>
    <lineage>
        <taxon>Bacteria</taxon>
        <taxon>Bacillati</taxon>
        <taxon>Bacillota</taxon>
        <taxon>Clostridia</taxon>
        <taxon>Eubacteriales</taxon>
        <taxon>Clostridiaceae</taxon>
        <taxon>Clostridium</taxon>
    </lineage>
</organism>
<dbReference type="PROSITE" id="PS50995">
    <property type="entry name" value="HTH_MARR_2"/>
    <property type="match status" value="1"/>
</dbReference>
<gene>
    <name evidence="5" type="ordered locus">CKR_2142</name>
</gene>
<dbReference type="Pfam" id="PF01047">
    <property type="entry name" value="MarR"/>
    <property type="match status" value="1"/>
</dbReference>
<dbReference type="SUPFAM" id="SSF46785">
    <property type="entry name" value="Winged helix' DNA-binding domain"/>
    <property type="match status" value="1"/>
</dbReference>
<dbReference type="GO" id="GO:0003700">
    <property type="term" value="F:DNA-binding transcription factor activity"/>
    <property type="evidence" value="ECO:0007669"/>
    <property type="project" value="InterPro"/>
</dbReference>
<dbReference type="InterPro" id="IPR036390">
    <property type="entry name" value="WH_DNA-bd_sf"/>
</dbReference>
<dbReference type="PANTHER" id="PTHR35790">
    <property type="entry name" value="HTH-TYPE TRANSCRIPTIONAL REGULATOR PCHR"/>
    <property type="match status" value="1"/>
</dbReference>
<reference evidence="6" key="1">
    <citation type="submission" date="2005-09" db="EMBL/GenBank/DDBJ databases">
        <title>Complete genome sequence of Clostridium kluyveri and comparative genomics of Clostridia species.</title>
        <authorList>
            <person name="Inui M."/>
            <person name="Nonaka H."/>
            <person name="Shinoda Y."/>
            <person name="Ikenaga Y."/>
            <person name="Abe M."/>
            <person name="Naito K."/>
            <person name="Vertes A.A."/>
            <person name="Yukawa H."/>
        </authorList>
    </citation>
    <scope>NUCLEOTIDE SEQUENCE [LARGE SCALE GENOMIC DNA]</scope>
    <source>
        <strain evidence="6">NBRC 12016</strain>
    </source>
</reference>
<dbReference type="SMART" id="SM00347">
    <property type="entry name" value="HTH_MARR"/>
    <property type="match status" value="1"/>
</dbReference>
<keyword evidence="3" id="KW-0804">Transcription</keyword>
<protein>
    <recommendedName>
        <fullName evidence="4">HTH marR-type domain-containing protein</fullName>
    </recommendedName>
</protein>
<evidence type="ECO:0000256" key="2">
    <source>
        <dbReference type="ARBA" id="ARBA00023125"/>
    </source>
</evidence>
<evidence type="ECO:0000259" key="4">
    <source>
        <dbReference type="PROSITE" id="PS50995"/>
    </source>
</evidence>
<dbReference type="InterPro" id="IPR000835">
    <property type="entry name" value="HTH_MarR-typ"/>
</dbReference>
<proteinExistence type="predicted"/>
<evidence type="ECO:0000256" key="3">
    <source>
        <dbReference type="ARBA" id="ARBA00023163"/>
    </source>
</evidence>
<keyword evidence="2" id="KW-0238">DNA-binding</keyword>
<evidence type="ECO:0000313" key="6">
    <source>
        <dbReference type="Proteomes" id="UP000007969"/>
    </source>
</evidence>
<dbReference type="InterPro" id="IPR036388">
    <property type="entry name" value="WH-like_DNA-bd_sf"/>
</dbReference>
<name>B9E3W8_CLOK1</name>
<dbReference type="InterPro" id="IPR011991">
    <property type="entry name" value="ArsR-like_HTH"/>
</dbReference>